<gene>
    <name evidence="1" type="ORF">BDY17DRAFT_246106</name>
</gene>
<dbReference type="PANTHER" id="PTHR43591">
    <property type="entry name" value="METHYLTRANSFERASE"/>
    <property type="match status" value="1"/>
</dbReference>
<dbReference type="Proteomes" id="UP000799767">
    <property type="component" value="Unassembled WGS sequence"/>
</dbReference>
<evidence type="ECO:0000313" key="2">
    <source>
        <dbReference type="Proteomes" id="UP000799767"/>
    </source>
</evidence>
<name>A0A6A6Q186_9PEZI</name>
<dbReference type="GO" id="GO:0008168">
    <property type="term" value="F:methyltransferase activity"/>
    <property type="evidence" value="ECO:0007669"/>
    <property type="project" value="UniProtKB-KW"/>
</dbReference>
<keyword evidence="1" id="KW-0808">Transferase</keyword>
<dbReference type="RefSeq" id="XP_033592807.1">
    <property type="nucleotide sequence ID" value="XM_033730696.1"/>
</dbReference>
<dbReference type="GO" id="GO:0032259">
    <property type="term" value="P:methylation"/>
    <property type="evidence" value="ECO:0007669"/>
    <property type="project" value="UniProtKB-KW"/>
</dbReference>
<dbReference type="InterPro" id="IPR029063">
    <property type="entry name" value="SAM-dependent_MTases_sf"/>
</dbReference>
<dbReference type="Gene3D" id="3.40.50.150">
    <property type="entry name" value="Vaccinia Virus protein VP39"/>
    <property type="match status" value="1"/>
</dbReference>
<dbReference type="CDD" id="cd02440">
    <property type="entry name" value="AdoMet_MTases"/>
    <property type="match status" value="1"/>
</dbReference>
<dbReference type="Pfam" id="PF13489">
    <property type="entry name" value="Methyltransf_23"/>
    <property type="match status" value="1"/>
</dbReference>
<organism evidence="1 2">
    <name type="scientific">Neohortaea acidophila</name>
    <dbReference type="NCBI Taxonomy" id="245834"/>
    <lineage>
        <taxon>Eukaryota</taxon>
        <taxon>Fungi</taxon>
        <taxon>Dikarya</taxon>
        <taxon>Ascomycota</taxon>
        <taxon>Pezizomycotina</taxon>
        <taxon>Dothideomycetes</taxon>
        <taxon>Dothideomycetidae</taxon>
        <taxon>Mycosphaerellales</taxon>
        <taxon>Teratosphaeriaceae</taxon>
        <taxon>Neohortaea</taxon>
    </lineage>
</organism>
<proteinExistence type="predicted"/>
<dbReference type="OrthoDB" id="2013972at2759"/>
<dbReference type="EMBL" id="MU001632">
    <property type="protein sequence ID" value="KAF2486238.1"/>
    <property type="molecule type" value="Genomic_DNA"/>
</dbReference>
<protein>
    <submittedName>
        <fullName evidence="1">S-adenosyl-L-methionine-dependent methyltransferase</fullName>
    </submittedName>
</protein>
<dbReference type="SUPFAM" id="SSF53335">
    <property type="entry name" value="S-adenosyl-L-methionine-dependent methyltransferases"/>
    <property type="match status" value="1"/>
</dbReference>
<dbReference type="PANTHER" id="PTHR43591:SF24">
    <property type="entry name" value="2-METHOXY-6-POLYPRENYL-1,4-BENZOQUINOL METHYLASE, MITOCHONDRIAL"/>
    <property type="match status" value="1"/>
</dbReference>
<keyword evidence="2" id="KW-1185">Reference proteome</keyword>
<evidence type="ECO:0000313" key="1">
    <source>
        <dbReference type="EMBL" id="KAF2486238.1"/>
    </source>
</evidence>
<accession>A0A6A6Q186</accession>
<sequence>MSVIRDTITLRSSIFDYEYENGRRYHAYKPGIYLLPNDDREQERLESTYHIWNLVLGGNLCLSELSNPRRILDIGTGTGSWAMDMGDQYPNAEIIGTDLSPIQHEEVPSNVRFEIDDCRDPWLYEEDYFDFIHIRTLAGAIQNWPRLLEQCYRHLKPGGKLEISEGRANFWWKNDTVPEDSYTYRWLKEWRRLAPQVQFDIFPFLPDMLRELPFTGLRPLEKLVPLGPWPHDKKLKEIGGEFLSLFLDNTLEAFTLALFTRTGGWKQLELEVLLAHVRQELMTGKMHLYTFW</sequence>
<dbReference type="GeneID" id="54471698"/>
<dbReference type="AlphaFoldDB" id="A0A6A6Q186"/>
<keyword evidence="1" id="KW-0489">Methyltransferase</keyword>
<reference evidence="1" key="1">
    <citation type="journal article" date="2020" name="Stud. Mycol.">
        <title>101 Dothideomycetes genomes: a test case for predicting lifestyles and emergence of pathogens.</title>
        <authorList>
            <person name="Haridas S."/>
            <person name="Albert R."/>
            <person name="Binder M."/>
            <person name="Bloem J."/>
            <person name="Labutti K."/>
            <person name="Salamov A."/>
            <person name="Andreopoulos B."/>
            <person name="Baker S."/>
            <person name="Barry K."/>
            <person name="Bills G."/>
            <person name="Bluhm B."/>
            <person name="Cannon C."/>
            <person name="Castanera R."/>
            <person name="Culley D."/>
            <person name="Daum C."/>
            <person name="Ezra D."/>
            <person name="Gonzalez J."/>
            <person name="Henrissat B."/>
            <person name="Kuo A."/>
            <person name="Liang C."/>
            <person name="Lipzen A."/>
            <person name="Lutzoni F."/>
            <person name="Magnuson J."/>
            <person name="Mondo S."/>
            <person name="Nolan M."/>
            <person name="Ohm R."/>
            <person name="Pangilinan J."/>
            <person name="Park H.-J."/>
            <person name="Ramirez L."/>
            <person name="Alfaro M."/>
            <person name="Sun H."/>
            <person name="Tritt A."/>
            <person name="Yoshinaga Y."/>
            <person name="Zwiers L.-H."/>
            <person name="Turgeon B."/>
            <person name="Goodwin S."/>
            <person name="Spatafora J."/>
            <person name="Crous P."/>
            <person name="Grigoriev I."/>
        </authorList>
    </citation>
    <scope>NUCLEOTIDE SEQUENCE</scope>
    <source>
        <strain evidence="1">CBS 113389</strain>
    </source>
</reference>